<feature type="domain" description="Glycosyltransferase subfamily 4-like N-terminal" evidence="2">
    <location>
        <begin position="87"/>
        <end position="213"/>
    </location>
</feature>
<dbReference type="AlphaFoldDB" id="B1WQ18"/>
<dbReference type="Pfam" id="PF13439">
    <property type="entry name" value="Glyco_transf_4"/>
    <property type="match status" value="1"/>
</dbReference>
<evidence type="ECO:0000259" key="2">
    <source>
        <dbReference type="Pfam" id="PF13439"/>
    </source>
</evidence>
<dbReference type="Gene3D" id="3.40.50.2000">
    <property type="entry name" value="Glycogen Phosphorylase B"/>
    <property type="match status" value="2"/>
</dbReference>
<protein>
    <submittedName>
        <fullName evidence="3">Glycosyl transferase, group 1</fullName>
    </submittedName>
</protein>
<name>B1WQ18_CROS5</name>
<dbReference type="RefSeq" id="WP_009543923.1">
    <property type="nucleotide sequence ID" value="NC_010546.1"/>
</dbReference>
<dbReference type="Proteomes" id="UP000001203">
    <property type="component" value="Chromosome circular"/>
</dbReference>
<dbReference type="EMBL" id="CP000806">
    <property type="protein sequence ID" value="ACB53333.1"/>
    <property type="molecule type" value="Genomic_DNA"/>
</dbReference>
<keyword evidence="4" id="KW-1185">Reference proteome</keyword>
<evidence type="ECO:0000313" key="4">
    <source>
        <dbReference type="Proteomes" id="UP000001203"/>
    </source>
</evidence>
<dbReference type="HOGENOM" id="CLU_028014_0_1_3"/>
<dbReference type="KEGG" id="cyt:cce_3985"/>
<evidence type="ECO:0000313" key="3">
    <source>
        <dbReference type="EMBL" id="ACB53333.1"/>
    </source>
</evidence>
<dbReference type="OrthoDB" id="526268at2"/>
<dbReference type="SUPFAM" id="SSF53756">
    <property type="entry name" value="UDP-Glycosyltransferase/glycogen phosphorylase"/>
    <property type="match status" value="1"/>
</dbReference>
<dbReference type="GO" id="GO:0009103">
    <property type="term" value="P:lipopolysaccharide biosynthetic process"/>
    <property type="evidence" value="ECO:0007669"/>
    <property type="project" value="TreeGrafter"/>
</dbReference>
<organism evidence="3 4">
    <name type="scientific">Crocosphaera subtropica (strain ATCC 51142 / BH68)</name>
    <name type="common">Cyanothece sp. (strain ATCC 51142)</name>
    <dbReference type="NCBI Taxonomy" id="43989"/>
    <lineage>
        <taxon>Bacteria</taxon>
        <taxon>Bacillati</taxon>
        <taxon>Cyanobacteriota</taxon>
        <taxon>Cyanophyceae</taxon>
        <taxon>Oscillatoriophycideae</taxon>
        <taxon>Chroococcales</taxon>
        <taxon>Aphanothecaceae</taxon>
        <taxon>Crocosphaera</taxon>
        <taxon>Crocosphaera subtropica</taxon>
    </lineage>
</organism>
<gene>
    <name evidence="3" type="ordered locus">cce_3985</name>
</gene>
<accession>B1WQ18</accession>
<dbReference type="GO" id="GO:0016757">
    <property type="term" value="F:glycosyltransferase activity"/>
    <property type="evidence" value="ECO:0007669"/>
    <property type="project" value="TreeGrafter"/>
</dbReference>
<proteinExistence type="predicted"/>
<sequence length="412" mass="47511">MTIKSLFITKEVPVPIKSGVSLRNWQNMNVMMKFGPVAVFSAANWTPNYHTLSGVKLWKHYNVDDTRTKWEELERRLWWLRPIGDPDADWPYCRFTAQKLAELMADFQPDLVILEQVWLYRYLSVVQQFPCRIIFDNHNIEAHLAAQPDRSQESIRTQLKAKIQTSHLREMEKKFTHQVDQVWLCSEDDVQLCQQMYGKQTPLYVIPNGVNIDNYAKAFNHQYEPVEKVKNRERTILFLGQLSYYPNKIAAELLIDEIYPKIKQNYPDCQLLLVGRTPTQKMLAVAQKDPDIIVTGNVPEVQPYVAAASMMVVPLLHGGGTRLKLLEAFASGCPVISTAKGAEGLDVIDGKHLLIRNTIEEILEGIEKLWSQPSLSLELRNNAYQLVKTEYSWEASYERVTQAMKQILPNQY</sequence>
<dbReference type="STRING" id="43989.cce_3985"/>
<dbReference type="Pfam" id="PF13692">
    <property type="entry name" value="Glyco_trans_1_4"/>
    <property type="match status" value="1"/>
</dbReference>
<keyword evidence="1 3" id="KW-0808">Transferase</keyword>
<dbReference type="eggNOG" id="COG0438">
    <property type="taxonomic scope" value="Bacteria"/>
</dbReference>
<dbReference type="PANTHER" id="PTHR46401">
    <property type="entry name" value="GLYCOSYLTRANSFERASE WBBK-RELATED"/>
    <property type="match status" value="1"/>
</dbReference>
<dbReference type="InterPro" id="IPR028098">
    <property type="entry name" value="Glyco_trans_4-like_N"/>
</dbReference>
<evidence type="ECO:0000256" key="1">
    <source>
        <dbReference type="ARBA" id="ARBA00022679"/>
    </source>
</evidence>
<reference evidence="3 4" key="1">
    <citation type="journal article" date="2008" name="Proc. Natl. Acad. Sci. U.S.A.">
        <title>The genome of Cyanothece 51142, a unicellular diazotrophic cyanobacterium important in the marine nitrogen cycle.</title>
        <authorList>
            <person name="Welsh E.A."/>
            <person name="Liberton M."/>
            <person name="Stoeckel J."/>
            <person name="Loh T."/>
            <person name="Elvitigala T."/>
            <person name="Wang C."/>
            <person name="Wollam A."/>
            <person name="Fulton R.S."/>
            <person name="Clifton S.W."/>
            <person name="Jacobs J.M."/>
            <person name="Aurora R."/>
            <person name="Ghosh B.K."/>
            <person name="Sherman L.A."/>
            <person name="Smith R.D."/>
            <person name="Wilson R.K."/>
            <person name="Pakrasi H.B."/>
        </authorList>
    </citation>
    <scope>NUCLEOTIDE SEQUENCE [LARGE SCALE GENOMIC DNA]</scope>
    <source>
        <strain evidence="4">ATCC 51142 / BH68</strain>
    </source>
</reference>
<dbReference type="CAZy" id="GT4">
    <property type="family name" value="Glycosyltransferase Family 4"/>
</dbReference>
<dbReference type="PANTHER" id="PTHR46401:SF2">
    <property type="entry name" value="GLYCOSYLTRANSFERASE WBBK-RELATED"/>
    <property type="match status" value="1"/>
</dbReference>
<dbReference type="CDD" id="cd03801">
    <property type="entry name" value="GT4_PimA-like"/>
    <property type="match status" value="1"/>
</dbReference>